<name>A0A7J6SMI9_PEROL</name>
<dbReference type="Proteomes" id="UP000574390">
    <property type="component" value="Unassembled WGS sequence"/>
</dbReference>
<organism evidence="2 3">
    <name type="scientific">Perkinsus olseni</name>
    <name type="common">Perkinsus atlanticus</name>
    <dbReference type="NCBI Taxonomy" id="32597"/>
    <lineage>
        <taxon>Eukaryota</taxon>
        <taxon>Sar</taxon>
        <taxon>Alveolata</taxon>
        <taxon>Perkinsozoa</taxon>
        <taxon>Perkinsea</taxon>
        <taxon>Perkinsida</taxon>
        <taxon>Perkinsidae</taxon>
        <taxon>Perkinsus</taxon>
    </lineage>
</organism>
<feature type="compositionally biased region" description="Acidic residues" evidence="1">
    <location>
        <begin position="38"/>
        <end position="50"/>
    </location>
</feature>
<accession>A0A7J6SMI9</accession>
<comment type="caution">
    <text evidence="2">The sequence shown here is derived from an EMBL/GenBank/DDBJ whole genome shotgun (WGS) entry which is preliminary data.</text>
</comment>
<feature type="region of interest" description="Disordered" evidence="1">
    <location>
        <begin position="1"/>
        <end position="50"/>
    </location>
</feature>
<dbReference type="EMBL" id="JABANM010013549">
    <property type="protein sequence ID" value="KAF4734148.1"/>
    <property type="molecule type" value="Genomic_DNA"/>
</dbReference>
<feature type="compositionally biased region" description="Basic and acidic residues" evidence="1">
    <location>
        <begin position="1"/>
        <end position="25"/>
    </location>
</feature>
<sequence length="151" mass="16897">MFSPTPHHEISMTKEDLMNAEERLDKRNRKDRSGGIGDDTESDWSDETPYEVDHDAVGVESAYFEDMSAFYNRVVEHRAGSSSHVKVEALRQRFLRLLNAVHLPGQAVKILKDLMGAVQVCQPGGDGSDIFFHHPRCPSTRYGIHAGSEGN</sequence>
<evidence type="ECO:0000256" key="1">
    <source>
        <dbReference type="SAM" id="MobiDB-lite"/>
    </source>
</evidence>
<evidence type="ECO:0000313" key="2">
    <source>
        <dbReference type="EMBL" id="KAF4734148.1"/>
    </source>
</evidence>
<protein>
    <submittedName>
        <fullName evidence="2">Uncharacterized protein</fullName>
    </submittedName>
</protein>
<gene>
    <name evidence="2" type="ORF">FOZ62_009852</name>
</gene>
<reference evidence="2 3" key="1">
    <citation type="submission" date="2020-04" db="EMBL/GenBank/DDBJ databases">
        <title>Perkinsus olseni comparative genomics.</title>
        <authorList>
            <person name="Bogema D.R."/>
        </authorList>
    </citation>
    <scope>NUCLEOTIDE SEQUENCE [LARGE SCALE GENOMIC DNA]</scope>
    <source>
        <strain evidence="2">ATCC PRA-205</strain>
    </source>
</reference>
<evidence type="ECO:0000313" key="3">
    <source>
        <dbReference type="Proteomes" id="UP000574390"/>
    </source>
</evidence>
<dbReference type="AlphaFoldDB" id="A0A7J6SMI9"/>
<proteinExistence type="predicted"/>